<name>A0A2W2ED41_9ACTN</name>
<evidence type="ECO:0000313" key="4">
    <source>
        <dbReference type="Proteomes" id="UP000249304"/>
    </source>
</evidence>
<dbReference type="AlphaFoldDB" id="A0A2W2ED41"/>
<organism evidence="3 4">
    <name type="scientific">Nonomuraea aridisoli</name>
    <dbReference type="NCBI Taxonomy" id="2070368"/>
    <lineage>
        <taxon>Bacteria</taxon>
        <taxon>Bacillati</taxon>
        <taxon>Actinomycetota</taxon>
        <taxon>Actinomycetes</taxon>
        <taxon>Streptosporangiales</taxon>
        <taxon>Streptosporangiaceae</taxon>
        <taxon>Nonomuraea</taxon>
    </lineage>
</organism>
<dbReference type="InterPro" id="IPR011712">
    <property type="entry name" value="Sig_transdc_His_kin_sub3_dim/P"/>
</dbReference>
<feature type="transmembrane region" description="Helical" evidence="1">
    <location>
        <begin position="136"/>
        <end position="158"/>
    </location>
</feature>
<keyword evidence="4" id="KW-1185">Reference proteome</keyword>
<dbReference type="GO" id="GO:0016020">
    <property type="term" value="C:membrane"/>
    <property type="evidence" value="ECO:0007669"/>
    <property type="project" value="InterPro"/>
</dbReference>
<evidence type="ECO:0000256" key="1">
    <source>
        <dbReference type="SAM" id="Phobius"/>
    </source>
</evidence>
<evidence type="ECO:0000313" key="3">
    <source>
        <dbReference type="EMBL" id="PZG22092.1"/>
    </source>
</evidence>
<dbReference type="EMBL" id="POUD01000011">
    <property type="protein sequence ID" value="PZG22092.1"/>
    <property type="molecule type" value="Genomic_DNA"/>
</dbReference>
<feature type="transmembrane region" description="Helical" evidence="1">
    <location>
        <begin position="111"/>
        <end position="130"/>
    </location>
</feature>
<dbReference type="Proteomes" id="UP000249304">
    <property type="component" value="Unassembled WGS sequence"/>
</dbReference>
<dbReference type="Gene3D" id="1.20.5.1930">
    <property type="match status" value="1"/>
</dbReference>
<keyword evidence="1" id="KW-1133">Transmembrane helix</keyword>
<reference evidence="3 4" key="1">
    <citation type="submission" date="2018-01" db="EMBL/GenBank/DDBJ databases">
        <title>Draft genome sequence of Nonomuraea sp. KC333.</title>
        <authorList>
            <person name="Sahin N."/>
            <person name="Saygin H."/>
            <person name="Ay H."/>
        </authorList>
    </citation>
    <scope>NUCLEOTIDE SEQUENCE [LARGE SCALE GENOMIC DNA]</scope>
    <source>
        <strain evidence="3 4">KC333</strain>
    </source>
</reference>
<dbReference type="Pfam" id="PF07730">
    <property type="entry name" value="HisKA_3"/>
    <property type="match status" value="1"/>
</dbReference>
<comment type="caution">
    <text evidence="3">The sequence shown here is derived from an EMBL/GenBank/DDBJ whole genome shotgun (WGS) entry which is preliminary data.</text>
</comment>
<feature type="transmembrane region" description="Helical" evidence="1">
    <location>
        <begin position="22"/>
        <end position="41"/>
    </location>
</feature>
<sequence>MVMTRTGKVARLGGFVVLFRRVLGFADGDLLLSGVVVAAVLLDPARRAAVPLGLAVLGALALPARGRWPVAAVLIACPAFCGVLASGGLLVAACVPALAAVHTAAVRGRRATAAFGVLAVVAGAALWPAAGAPARIVFTGTWAALFSGALLAGAVVAARRETAAVRERQRLAEERLWLAREVHDVVGQSVTSVAVQSAAALHLLGDREPDRPELRDVLTGIRDTSRARCASCGPRWDGCTASRRAWTGSVRWRRPCGTRACA</sequence>
<feature type="domain" description="Signal transduction histidine kinase subgroup 3 dimerisation and phosphoacceptor" evidence="2">
    <location>
        <begin position="174"/>
        <end position="227"/>
    </location>
</feature>
<keyword evidence="1" id="KW-0812">Transmembrane</keyword>
<feature type="transmembrane region" description="Helical" evidence="1">
    <location>
        <begin position="70"/>
        <end position="99"/>
    </location>
</feature>
<dbReference type="GO" id="GO:0000155">
    <property type="term" value="F:phosphorelay sensor kinase activity"/>
    <property type="evidence" value="ECO:0007669"/>
    <property type="project" value="InterPro"/>
</dbReference>
<dbReference type="GO" id="GO:0046983">
    <property type="term" value="F:protein dimerization activity"/>
    <property type="evidence" value="ECO:0007669"/>
    <property type="project" value="InterPro"/>
</dbReference>
<keyword evidence="1" id="KW-0472">Membrane</keyword>
<protein>
    <recommendedName>
        <fullName evidence="2">Signal transduction histidine kinase subgroup 3 dimerisation and phosphoacceptor domain-containing protein</fullName>
    </recommendedName>
</protein>
<evidence type="ECO:0000259" key="2">
    <source>
        <dbReference type="Pfam" id="PF07730"/>
    </source>
</evidence>
<accession>A0A2W2ED41</accession>
<proteinExistence type="predicted"/>
<gene>
    <name evidence="3" type="ORF">C1J01_04810</name>
</gene>